<proteinExistence type="predicted"/>
<dbReference type="Proteomes" id="UP000708208">
    <property type="component" value="Unassembled WGS sequence"/>
</dbReference>
<dbReference type="InterPro" id="IPR005828">
    <property type="entry name" value="MFS_sugar_transport-like"/>
</dbReference>
<evidence type="ECO:0000256" key="3">
    <source>
        <dbReference type="ARBA" id="ARBA00022989"/>
    </source>
</evidence>
<protein>
    <recommendedName>
        <fullName evidence="6">Major facilitator superfamily (MFS) profile domain-containing protein</fullName>
    </recommendedName>
</protein>
<feature type="non-terminal residue" evidence="7">
    <location>
        <position position="1"/>
    </location>
</feature>
<feature type="transmembrane region" description="Helical" evidence="5">
    <location>
        <begin position="12"/>
        <end position="34"/>
    </location>
</feature>
<keyword evidence="2 5" id="KW-0812">Transmembrane</keyword>
<keyword evidence="4 5" id="KW-0472">Membrane</keyword>
<keyword evidence="8" id="KW-1185">Reference proteome</keyword>
<dbReference type="GO" id="GO:0022857">
    <property type="term" value="F:transmembrane transporter activity"/>
    <property type="evidence" value="ECO:0007669"/>
    <property type="project" value="InterPro"/>
</dbReference>
<evidence type="ECO:0000256" key="5">
    <source>
        <dbReference type="SAM" id="Phobius"/>
    </source>
</evidence>
<dbReference type="OrthoDB" id="6612291at2759"/>
<feature type="domain" description="Major facilitator superfamily (MFS) profile" evidence="6">
    <location>
        <begin position="1"/>
        <end position="42"/>
    </location>
</feature>
<dbReference type="Pfam" id="PF00083">
    <property type="entry name" value="Sugar_tr"/>
    <property type="match status" value="1"/>
</dbReference>
<comment type="subcellular location">
    <subcellularLocation>
        <location evidence="1">Membrane</location>
        <topology evidence="1">Multi-pass membrane protein</topology>
    </subcellularLocation>
</comment>
<evidence type="ECO:0000313" key="8">
    <source>
        <dbReference type="Proteomes" id="UP000708208"/>
    </source>
</evidence>
<keyword evidence="3 5" id="KW-1133">Transmembrane helix</keyword>
<evidence type="ECO:0000256" key="4">
    <source>
        <dbReference type="ARBA" id="ARBA00023136"/>
    </source>
</evidence>
<accession>A0A8J2JE00</accession>
<dbReference type="InterPro" id="IPR020846">
    <property type="entry name" value="MFS_dom"/>
</dbReference>
<sequence length="42" mass="4638">NLTADSEMATWIGSTTPLGCCFAGFLAGFMVEYFGRKWTMII</sequence>
<evidence type="ECO:0000313" key="7">
    <source>
        <dbReference type="EMBL" id="CAG7718405.1"/>
    </source>
</evidence>
<dbReference type="GO" id="GO:0016020">
    <property type="term" value="C:membrane"/>
    <property type="evidence" value="ECO:0007669"/>
    <property type="project" value="UniProtKB-SubCell"/>
</dbReference>
<evidence type="ECO:0000259" key="6">
    <source>
        <dbReference type="PROSITE" id="PS50850"/>
    </source>
</evidence>
<reference evidence="7" key="1">
    <citation type="submission" date="2021-06" db="EMBL/GenBank/DDBJ databases">
        <authorList>
            <person name="Hodson N. C."/>
            <person name="Mongue J. A."/>
            <person name="Jaron S. K."/>
        </authorList>
    </citation>
    <scope>NUCLEOTIDE SEQUENCE</scope>
</reference>
<dbReference type="PROSITE" id="PS50850">
    <property type="entry name" value="MFS"/>
    <property type="match status" value="1"/>
</dbReference>
<dbReference type="EMBL" id="CAJVCH010053246">
    <property type="protein sequence ID" value="CAG7718405.1"/>
    <property type="molecule type" value="Genomic_DNA"/>
</dbReference>
<evidence type="ECO:0000256" key="2">
    <source>
        <dbReference type="ARBA" id="ARBA00022692"/>
    </source>
</evidence>
<feature type="non-terminal residue" evidence="7">
    <location>
        <position position="42"/>
    </location>
</feature>
<evidence type="ECO:0000256" key="1">
    <source>
        <dbReference type="ARBA" id="ARBA00004141"/>
    </source>
</evidence>
<organism evidence="7 8">
    <name type="scientific">Allacma fusca</name>
    <dbReference type="NCBI Taxonomy" id="39272"/>
    <lineage>
        <taxon>Eukaryota</taxon>
        <taxon>Metazoa</taxon>
        <taxon>Ecdysozoa</taxon>
        <taxon>Arthropoda</taxon>
        <taxon>Hexapoda</taxon>
        <taxon>Collembola</taxon>
        <taxon>Symphypleona</taxon>
        <taxon>Sminthuridae</taxon>
        <taxon>Allacma</taxon>
    </lineage>
</organism>
<gene>
    <name evidence="7" type="ORF">AFUS01_LOCUS7797</name>
</gene>
<name>A0A8J2JE00_9HEXA</name>
<dbReference type="AlphaFoldDB" id="A0A8J2JE00"/>
<comment type="caution">
    <text evidence="7">The sequence shown here is derived from an EMBL/GenBank/DDBJ whole genome shotgun (WGS) entry which is preliminary data.</text>
</comment>